<dbReference type="PANTHER" id="PTHR34780">
    <property type="entry name" value="OS08G0427800 PROTEIN"/>
    <property type="match status" value="1"/>
</dbReference>
<protein>
    <submittedName>
        <fullName evidence="1">Uncharacterized protein</fullName>
    </submittedName>
</protein>
<organism evidence="1 2">
    <name type="scientific">Cucumis melo var. makuwa</name>
    <name type="common">Oriental melon</name>
    <dbReference type="NCBI Taxonomy" id="1194695"/>
    <lineage>
        <taxon>Eukaryota</taxon>
        <taxon>Viridiplantae</taxon>
        <taxon>Streptophyta</taxon>
        <taxon>Embryophyta</taxon>
        <taxon>Tracheophyta</taxon>
        <taxon>Spermatophyta</taxon>
        <taxon>Magnoliopsida</taxon>
        <taxon>eudicotyledons</taxon>
        <taxon>Gunneridae</taxon>
        <taxon>Pentapetalae</taxon>
        <taxon>rosids</taxon>
        <taxon>fabids</taxon>
        <taxon>Cucurbitales</taxon>
        <taxon>Cucurbitaceae</taxon>
        <taxon>Benincaseae</taxon>
        <taxon>Cucumis</taxon>
    </lineage>
</organism>
<dbReference type="EMBL" id="SSTD01017768">
    <property type="protein sequence ID" value="TYJ99047.1"/>
    <property type="molecule type" value="Genomic_DNA"/>
</dbReference>
<dbReference type="AlphaFoldDB" id="A0A5D3BIV4"/>
<gene>
    <name evidence="1" type="ORF">E5676_scaffold248G002510</name>
</gene>
<reference evidence="1 2" key="1">
    <citation type="submission" date="2019-08" db="EMBL/GenBank/DDBJ databases">
        <title>Draft genome sequences of two oriental melons (Cucumis melo L. var makuwa).</title>
        <authorList>
            <person name="Kwon S.-Y."/>
        </authorList>
    </citation>
    <scope>NUCLEOTIDE SEQUENCE [LARGE SCALE GENOMIC DNA]</scope>
    <source>
        <strain evidence="2">cv. Chang Bougi</strain>
        <tissue evidence="1">Leaf</tissue>
    </source>
</reference>
<evidence type="ECO:0000313" key="2">
    <source>
        <dbReference type="Proteomes" id="UP000321947"/>
    </source>
</evidence>
<dbReference type="Proteomes" id="UP000321947">
    <property type="component" value="Unassembled WGS sequence"/>
</dbReference>
<dbReference type="PANTHER" id="PTHR34780:SF5">
    <property type="entry name" value="OS02G0733900 PROTEIN"/>
    <property type="match status" value="1"/>
</dbReference>
<accession>A0A5D3BIV4</accession>
<evidence type="ECO:0000313" key="1">
    <source>
        <dbReference type="EMBL" id="TYJ99047.1"/>
    </source>
</evidence>
<name>A0A5D3BIV4_CUCMM</name>
<proteinExistence type="predicted"/>
<sequence length="73" mass="8304">MEIDSDMRERNSTEKIEVPFPVHSQVRKIKEESETIMDWRPGQPEIRPPTAAFRQISRSPLGISGRPISVGDS</sequence>
<comment type="caution">
    <text evidence="1">The sequence shown here is derived from an EMBL/GenBank/DDBJ whole genome shotgun (WGS) entry which is preliminary data.</text>
</comment>